<dbReference type="STRING" id="1314777.A0A164ZWS2"/>
<gene>
    <name evidence="2" type="ORF">SISNIDRAFT_134223</name>
</gene>
<feature type="region of interest" description="Disordered" evidence="1">
    <location>
        <begin position="1"/>
        <end position="82"/>
    </location>
</feature>
<proteinExistence type="predicted"/>
<evidence type="ECO:0000313" key="2">
    <source>
        <dbReference type="EMBL" id="KZS98169.1"/>
    </source>
</evidence>
<dbReference type="EMBL" id="KV419395">
    <property type="protein sequence ID" value="KZS98169.1"/>
    <property type="molecule type" value="Genomic_DNA"/>
</dbReference>
<evidence type="ECO:0000256" key="1">
    <source>
        <dbReference type="SAM" id="MobiDB-lite"/>
    </source>
</evidence>
<feature type="compositionally biased region" description="Basic and acidic residues" evidence="1">
    <location>
        <begin position="128"/>
        <end position="146"/>
    </location>
</feature>
<reference evidence="2 3" key="1">
    <citation type="journal article" date="2016" name="Mol. Biol. Evol.">
        <title>Comparative Genomics of Early-Diverging Mushroom-Forming Fungi Provides Insights into the Origins of Lignocellulose Decay Capabilities.</title>
        <authorList>
            <person name="Nagy L.G."/>
            <person name="Riley R."/>
            <person name="Tritt A."/>
            <person name="Adam C."/>
            <person name="Daum C."/>
            <person name="Floudas D."/>
            <person name="Sun H."/>
            <person name="Yadav J.S."/>
            <person name="Pangilinan J."/>
            <person name="Larsson K.H."/>
            <person name="Matsuura K."/>
            <person name="Barry K."/>
            <person name="Labutti K."/>
            <person name="Kuo R."/>
            <person name="Ohm R.A."/>
            <person name="Bhattacharya S.S."/>
            <person name="Shirouzu T."/>
            <person name="Yoshinaga Y."/>
            <person name="Martin F.M."/>
            <person name="Grigoriev I.V."/>
            <person name="Hibbett D.S."/>
        </authorList>
    </citation>
    <scope>NUCLEOTIDE SEQUENCE [LARGE SCALE GENOMIC DNA]</scope>
    <source>
        <strain evidence="2 3">HHB9708</strain>
    </source>
</reference>
<keyword evidence="3" id="KW-1185">Reference proteome</keyword>
<feature type="compositionally biased region" description="Polar residues" evidence="1">
    <location>
        <begin position="202"/>
        <end position="215"/>
    </location>
</feature>
<dbReference type="AlphaFoldDB" id="A0A164ZWS2"/>
<name>A0A164ZWS2_9AGAM</name>
<feature type="compositionally biased region" description="Low complexity" evidence="1">
    <location>
        <begin position="64"/>
        <end position="77"/>
    </location>
</feature>
<feature type="region of interest" description="Disordered" evidence="1">
    <location>
        <begin position="196"/>
        <end position="224"/>
    </location>
</feature>
<protein>
    <submittedName>
        <fullName evidence="2">Uncharacterized protein</fullName>
    </submittedName>
</protein>
<accession>A0A164ZWS2</accession>
<dbReference type="Proteomes" id="UP000076722">
    <property type="component" value="Unassembled WGS sequence"/>
</dbReference>
<evidence type="ECO:0000313" key="3">
    <source>
        <dbReference type="Proteomes" id="UP000076722"/>
    </source>
</evidence>
<feature type="compositionally biased region" description="Basic and acidic residues" evidence="1">
    <location>
        <begin position="103"/>
        <end position="114"/>
    </location>
</feature>
<feature type="compositionally biased region" description="Acidic residues" evidence="1">
    <location>
        <begin position="115"/>
        <end position="127"/>
    </location>
</feature>
<sequence length="289" mass="32430">MASPPFKKLPQRMPLAPLPVPPPRLVVDDIHQATSPVDPERRRRRTQRRESLDSRRSSLPHASPIPQQQQHQNIPQPFSNSLYDNLATYTFGDVRSSPRSTHSHSESPRHHNQDDEWDDLAYDEDDDHDRARNDRAKMRAIDDGSRRPSLPSNLPSPTSRRPSLPIAVPQSPVDSSPYAGFDLSYILAPPLPASFPPRRPSTASALSNSDGNTDTFARHVRKNDSEYERRKGAWSFKRTAGVSSRPGPSGEKGGYQVWGCDCVGRFAISRYKHKGAFLYALNNSSKFNS</sequence>
<feature type="region of interest" description="Disordered" evidence="1">
    <location>
        <begin position="94"/>
        <end position="171"/>
    </location>
</feature>
<organism evidence="2 3">
    <name type="scientific">Sistotremastrum niveocremeum HHB9708</name>
    <dbReference type="NCBI Taxonomy" id="1314777"/>
    <lineage>
        <taxon>Eukaryota</taxon>
        <taxon>Fungi</taxon>
        <taxon>Dikarya</taxon>
        <taxon>Basidiomycota</taxon>
        <taxon>Agaricomycotina</taxon>
        <taxon>Agaricomycetes</taxon>
        <taxon>Sistotremastrales</taxon>
        <taxon>Sistotremastraceae</taxon>
        <taxon>Sertulicium</taxon>
        <taxon>Sertulicium niveocremeum</taxon>
    </lineage>
</organism>
<feature type="compositionally biased region" description="Low complexity" evidence="1">
    <location>
        <begin position="147"/>
        <end position="165"/>
    </location>
</feature>